<feature type="compositionally biased region" description="Polar residues" evidence="1">
    <location>
        <begin position="299"/>
        <end position="308"/>
    </location>
</feature>
<dbReference type="Proteomes" id="UP001629214">
    <property type="component" value="Unassembled WGS sequence"/>
</dbReference>
<sequence length="318" mass="35055">MSHQTKMAGSRLARVSALLFISAVVLLSGCARAPRAGTPLKPVDESKGDVYIYRNKSEIARAQPFYTSADGHIGPMLENGTYVVLHLDPGKHNIVVSPGPWGFNRGLTIQVKAGERSYYQFDFTPDPEDKLHFEQTILRPHSVETGRADVALLPGVAQRLNDRRSSFRRTSYARLNDEMSLPAVSEKGRETYRKWLDQKLPRAFAISSNGGWTSTWGLSATDAPGISDPATRVMQRCAKWRNVVCQMYAVNTSVVWTPLPAKMIAAERKRRLDARQNTGGEDGMREGTGPAATGEDESQVQSTTQPVSLPSVEPIIIE</sequence>
<evidence type="ECO:0000313" key="3">
    <source>
        <dbReference type="Proteomes" id="UP001629214"/>
    </source>
</evidence>
<evidence type="ECO:0000256" key="1">
    <source>
        <dbReference type="SAM" id="MobiDB-lite"/>
    </source>
</evidence>
<accession>A0ABW8ZDQ2</accession>
<dbReference type="EMBL" id="JAQQFR010000017">
    <property type="protein sequence ID" value="MFL9881027.1"/>
    <property type="molecule type" value="Genomic_DNA"/>
</dbReference>
<gene>
    <name evidence="2" type="ORF">PQR63_21690</name>
</gene>
<organism evidence="2 3">
    <name type="scientific">Herbaspirillum rhizosphaerae</name>
    <dbReference type="NCBI Taxonomy" id="346179"/>
    <lineage>
        <taxon>Bacteria</taxon>
        <taxon>Pseudomonadati</taxon>
        <taxon>Pseudomonadota</taxon>
        <taxon>Betaproteobacteria</taxon>
        <taxon>Burkholderiales</taxon>
        <taxon>Oxalobacteraceae</taxon>
        <taxon>Herbaspirillum</taxon>
    </lineage>
</organism>
<protein>
    <recommendedName>
        <fullName evidence="4">DUF2846 domain-containing protein</fullName>
    </recommendedName>
</protein>
<keyword evidence="3" id="KW-1185">Reference proteome</keyword>
<name>A0ABW8ZDQ2_9BURK</name>
<evidence type="ECO:0000313" key="2">
    <source>
        <dbReference type="EMBL" id="MFL9881027.1"/>
    </source>
</evidence>
<feature type="region of interest" description="Disordered" evidence="1">
    <location>
        <begin position="273"/>
        <end position="318"/>
    </location>
</feature>
<comment type="caution">
    <text evidence="2">The sequence shown here is derived from an EMBL/GenBank/DDBJ whole genome shotgun (WGS) entry which is preliminary data.</text>
</comment>
<proteinExistence type="predicted"/>
<evidence type="ECO:0008006" key="4">
    <source>
        <dbReference type="Google" id="ProtNLM"/>
    </source>
</evidence>
<dbReference type="RefSeq" id="WP_408170061.1">
    <property type="nucleotide sequence ID" value="NZ_JAQQFR010000017.1"/>
</dbReference>
<dbReference type="PROSITE" id="PS51257">
    <property type="entry name" value="PROKAR_LIPOPROTEIN"/>
    <property type="match status" value="1"/>
</dbReference>
<reference evidence="2 3" key="1">
    <citation type="journal article" date="2024" name="Chem. Sci.">
        <title>Discovery of megapolipeptins by genome mining of a Burkholderiales bacteria collection.</title>
        <authorList>
            <person name="Paulo B.S."/>
            <person name="Recchia M.J.J."/>
            <person name="Lee S."/>
            <person name="Fergusson C.H."/>
            <person name="Romanowski S.B."/>
            <person name="Hernandez A."/>
            <person name="Krull N."/>
            <person name="Liu D.Y."/>
            <person name="Cavanagh H."/>
            <person name="Bos A."/>
            <person name="Gray C.A."/>
            <person name="Murphy B.T."/>
            <person name="Linington R.G."/>
            <person name="Eustaquio A.S."/>
        </authorList>
    </citation>
    <scope>NUCLEOTIDE SEQUENCE [LARGE SCALE GENOMIC DNA]</scope>
    <source>
        <strain evidence="2 3">RL21-008-BIB-B</strain>
    </source>
</reference>